<dbReference type="Gene3D" id="3.30.565.10">
    <property type="entry name" value="Histidine kinase-like ATPase, C-terminal domain"/>
    <property type="match status" value="1"/>
</dbReference>
<keyword evidence="6 12" id="KW-0418">Kinase</keyword>
<proteinExistence type="predicted"/>
<feature type="domain" description="Histidine kinase" evidence="10">
    <location>
        <begin position="368"/>
        <end position="588"/>
    </location>
</feature>
<dbReference type="InterPro" id="IPR035965">
    <property type="entry name" value="PAS-like_dom_sf"/>
</dbReference>
<dbReference type="STRING" id="1120975.SAMN02746064_00038"/>
<dbReference type="RefSeq" id="WP_073269051.1">
    <property type="nucleotide sequence ID" value="NZ_FQTU01000001.1"/>
</dbReference>
<dbReference type="SUPFAM" id="SSF158472">
    <property type="entry name" value="HAMP domain-like"/>
    <property type="match status" value="1"/>
</dbReference>
<protein>
    <recommendedName>
        <fullName evidence="3">histidine kinase</fullName>
        <ecNumber evidence="3">2.7.13.3</ecNumber>
    </recommendedName>
</protein>
<dbReference type="Proteomes" id="UP000184251">
    <property type="component" value="Unassembled WGS sequence"/>
</dbReference>
<evidence type="ECO:0000256" key="6">
    <source>
        <dbReference type="ARBA" id="ARBA00022777"/>
    </source>
</evidence>
<gene>
    <name evidence="12" type="ORF">SAMN02746064_00038</name>
</gene>
<dbReference type="GO" id="GO:0016036">
    <property type="term" value="P:cellular response to phosphate starvation"/>
    <property type="evidence" value="ECO:0007669"/>
    <property type="project" value="TreeGrafter"/>
</dbReference>
<evidence type="ECO:0000256" key="5">
    <source>
        <dbReference type="ARBA" id="ARBA00022679"/>
    </source>
</evidence>
<keyword evidence="9" id="KW-1133">Transmembrane helix</keyword>
<dbReference type="Gene3D" id="1.10.287.130">
    <property type="match status" value="1"/>
</dbReference>
<dbReference type="PRINTS" id="PR00344">
    <property type="entry name" value="BCTRLSENSOR"/>
</dbReference>
<dbReference type="EMBL" id="FQTU01000001">
    <property type="protein sequence ID" value="SHE27089.1"/>
    <property type="molecule type" value="Genomic_DNA"/>
</dbReference>
<evidence type="ECO:0000256" key="8">
    <source>
        <dbReference type="ARBA" id="ARBA00023136"/>
    </source>
</evidence>
<keyword evidence="4" id="KW-0597">Phosphoprotein</keyword>
<dbReference type="SUPFAM" id="SSF55785">
    <property type="entry name" value="PYP-like sensor domain (PAS domain)"/>
    <property type="match status" value="1"/>
</dbReference>
<dbReference type="InterPro" id="IPR036890">
    <property type="entry name" value="HATPase_C_sf"/>
</dbReference>
<feature type="transmembrane region" description="Helical" evidence="9">
    <location>
        <begin position="168"/>
        <end position="190"/>
    </location>
</feature>
<evidence type="ECO:0000256" key="1">
    <source>
        <dbReference type="ARBA" id="ARBA00000085"/>
    </source>
</evidence>
<dbReference type="GO" id="GO:0005886">
    <property type="term" value="C:plasma membrane"/>
    <property type="evidence" value="ECO:0007669"/>
    <property type="project" value="TreeGrafter"/>
</dbReference>
<evidence type="ECO:0000256" key="4">
    <source>
        <dbReference type="ARBA" id="ARBA00022553"/>
    </source>
</evidence>
<dbReference type="FunFam" id="3.30.565.10:FF:000006">
    <property type="entry name" value="Sensor histidine kinase WalK"/>
    <property type="match status" value="1"/>
</dbReference>
<dbReference type="CDD" id="cd00082">
    <property type="entry name" value="HisKA"/>
    <property type="match status" value="1"/>
</dbReference>
<keyword evidence="7" id="KW-0902">Two-component regulatory system</keyword>
<feature type="domain" description="HAMP" evidence="11">
    <location>
        <begin position="187"/>
        <end position="239"/>
    </location>
</feature>
<evidence type="ECO:0000256" key="2">
    <source>
        <dbReference type="ARBA" id="ARBA00004370"/>
    </source>
</evidence>
<dbReference type="Pfam" id="PF00512">
    <property type="entry name" value="HisKA"/>
    <property type="match status" value="1"/>
</dbReference>
<dbReference type="InterPro" id="IPR005467">
    <property type="entry name" value="His_kinase_dom"/>
</dbReference>
<dbReference type="SMART" id="SM00388">
    <property type="entry name" value="HisKA"/>
    <property type="match status" value="1"/>
</dbReference>
<dbReference type="GO" id="GO:0000155">
    <property type="term" value="F:phosphorelay sensor kinase activity"/>
    <property type="evidence" value="ECO:0007669"/>
    <property type="project" value="InterPro"/>
</dbReference>
<dbReference type="Pfam" id="PF02518">
    <property type="entry name" value="HATPase_c"/>
    <property type="match status" value="1"/>
</dbReference>
<dbReference type="CDD" id="cd00075">
    <property type="entry name" value="HATPase"/>
    <property type="match status" value="1"/>
</dbReference>
<dbReference type="InterPro" id="IPR013767">
    <property type="entry name" value="PAS_fold"/>
</dbReference>
<reference evidence="12 13" key="1">
    <citation type="submission" date="2016-11" db="EMBL/GenBank/DDBJ databases">
        <authorList>
            <person name="Jaros S."/>
            <person name="Januszkiewicz K."/>
            <person name="Wedrychowicz H."/>
        </authorList>
    </citation>
    <scope>NUCLEOTIDE SEQUENCE [LARGE SCALE GENOMIC DNA]</scope>
    <source>
        <strain evidence="12 13">DSM 14828</strain>
    </source>
</reference>
<organism evidence="12 13">
    <name type="scientific">Alkalibacter saccharofermentans DSM 14828</name>
    <dbReference type="NCBI Taxonomy" id="1120975"/>
    <lineage>
        <taxon>Bacteria</taxon>
        <taxon>Bacillati</taxon>
        <taxon>Bacillota</taxon>
        <taxon>Clostridia</taxon>
        <taxon>Eubacteriales</taxon>
        <taxon>Eubacteriaceae</taxon>
        <taxon>Alkalibacter</taxon>
    </lineage>
</organism>
<dbReference type="InterPro" id="IPR004358">
    <property type="entry name" value="Sig_transdc_His_kin-like_C"/>
</dbReference>
<dbReference type="FunFam" id="1.10.287.130:FF:000001">
    <property type="entry name" value="Two-component sensor histidine kinase"/>
    <property type="match status" value="1"/>
</dbReference>
<dbReference type="SMART" id="SM00387">
    <property type="entry name" value="HATPase_c"/>
    <property type="match status" value="1"/>
</dbReference>
<evidence type="ECO:0000256" key="7">
    <source>
        <dbReference type="ARBA" id="ARBA00023012"/>
    </source>
</evidence>
<dbReference type="AlphaFoldDB" id="A0A1M4S4I3"/>
<dbReference type="GO" id="GO:0006355">
    <property type="term" value="P:regulation of DNA-templated transcription"/>
    <property type="evidence" value="ECO:0007669"/>
    <property type="project" value="InterPro"/>
</dbReference>
<dbReference type="PANTHER" id="PTHR45453">
    <property type="entry name" value="PHOSPHATE REGULON SENSOR PROTEIN PHOR"/>
    <property type="match status" value="1"/>
</dbReference>
<dbReference type="InterPro" id="IPR036097">
    <property type="entry name" value="HisK_dim/P_sf"/>
</dbReference>
<dbReference type="InterPro" id="IPR000014">
    <property type="entry name" value="PAS"/>
</dbReference>
<dbReference type="InterPro" id="IPR003660">
    <property type="entry name" value="HAMP_dom"/>
</dbReference>
<dbReference type="CDD" id="cd06225">
    <property type="entry name" value="HAMP"/>
    <property type="match status" value="1"/>
</dbReference>
<evidence type="ECO:0000259" key="11">
    <source>
        <dbReference type="PROSITE" id="PS50885"/>
    </source>
</evidence>
<dbReference type="InterPro" id="IPR003594">
    <property type="entry name" value="HATPase_dom"/>
</dbReference>
<dbReference type="EC" id="2.7.13.3" evidence="3"/>
<dbReference type="Gene3D" id="3.30.450.20">
    <property type="entry name" value="PAS domain"/>
    <property type="match status" value="1"/>
</dbReference>
<evidence type="ECO:0000259" key="10">
    <source>
        <dbReference type="PROSITE" id="PS50109"/>
    </source>
</evidence>
<dbReference type="Gene3D" id="6.10.340.10">
    <property type="match status" value="1"/>
</dbReference>
<evidence type="ECO:0000313" key="12">
    <source>
        <dbReference type="EMBL" id="SHE27089.1"/>
    </source>
</evidence>
<dbReference type="SUPFAM" id="SSF55874">
    <property type="entry name" value="ATPase domain of HSP90 chaperone/DNA topoisomerase II/histidine kinase"/>
    <property type="match status" value="1"/>
</dbReference>
<sequence length="589" mass="67137">MSKKIFLSTLAILFFTLSLTGFFTYHNTKSLYYDFVEDGLARSLGAIEETIATKEDYVNADDNTMIKNTVSNSGYRITLIDSEGNVAYDTDRDAGGMDNHNMRPEIAEAINSMGEIKRSIRYSDSVGADMMYVAKGFKLQEGDEVVLRVSMKLSLTENIFYQSLKDTAIYILLSFAIAAVFSKYLISYFLTPIKQITMFAQKIAKGNYLERMTWFRKDEIGDLTESLNDMADALQSSFNQLSDRNAELESILINIVNGIIAIDKKYRIKIINKSAYEMLGIPKERNLLDKNLLEALRVTAIYQKVEEVIKSSDMEDIKFMETNIGDRIFRVTISKIKDQNLVHGYIIVLQDVSKIRKLENLRKEFVANVSHELKTPITSIKGFIETLKDGGIEDDDVRNHFYEIINMETDRLIELVEDILTLSFLDNDNNLKTIPKERIEIKKEIEKVIYMLDMACREKRIVLKVDMQDDLPMICFNKDYFRQMTINLLSNAIKYSNDGGEITIKTCWSGDRVKLTVSDKGIGIPEKDIHRIFERFYRVDKGRARKEGGTGLGLAIVKHIVQSQGASIKVDSKVGEGTTFTVLLDTTCK</sequence>
<dbReference type="InterPro" id="IPR050351">
    <property type="entry name" value="BphY/WalK/GraS-like"/>
</dbReference>
<dbReference type="NCBIfam" id="TIGR00229">
    <property type="entry name" value="sensory_box"/>
    <property type="match status" value="1"/>
</dbReference>
<evidence type="ECO:0000256" key="9">
    <source>
        <dbReference type="SAM" id="Phobius"/>
    </source>
</evidence>
<dbReference type="InterPro" id="IPR003661">
    <property type="entry name" value="HisK_dim/P_dom"/>
</dbReference>
<comment type="subcellular location">
    <subcellularLocation>
        <location evidence="2">Membrane</location>
    </subcellularLocation>
</comment>
<dbReference type="PANTHER" id="PTHR45453:SF1">
    <property type="entry name" value="PHOSPHATE REGULON SENSOR PROTEIN PHOR"/>
    <property type="match status" value="1"/>
</dbReference>
<dbReference type="GO" id="GO:0004721">
    <property type="term" value="F:phosphoprotein phosphatase activity"/>
    <property type="evidence" value="ECO:0007669"/>
    <property type="project" value="TreeGrafter"/>
</dbReference>
<keyword evidence="13" id="KW-1185">Reference proteome</keyword>
<evidence type="ECO:0000256" key="3">
    <source>
        <dbReference type="ARBA" id="ARBA00012438"/>
    </source>
</evidence>
<dbReference type="Pfam" id="PF00989">
    <property type="entry name" value="PAS"/>
    <property type="match status" value="1"/>
</dbReference>
<keyword evidence="8 9" id="KW-0472">Membrane</keyword>
<dbReference type="Pfam" id="PF00672">
    <property type="entry name" value="HAMP"/>
    <property type="match status" value="1"/>
</dbReference>
<name>A0A1M4S4I3_9FIRM</name>
<dbReference type="OrthoDB" id="9813151at2"/>
<evidence type="ECO:0000313" key="13">
    <source>
        <dbReference type="Proteomes" id="UP000184251"/>
    </source>
</evidence>
<comment type="catalytic activity">
    <reaction evidence="1">
        <text>ATP + protein L-histidine = ADP + protein N-phospho-L-histidine.</text>
        <dbReference type="EC" id="2.7.13.3"/>
    </reaction>
</comment>
<dbReference type="PROSITE" id="PS50109">
    <property type="entry name" value="HIS_KIN"/>
    <property type="match status" value="1"/>
</dbReference>
<dbReference type="NCBIfam" id="NF046044">
    <property type="entry name" value="PnpS"/>
    <property type="match status" value="1"/>
</dbReference>
<dbReference type="SMART" id="SM00304">
    <property type="entry name" value="HAMP"/>
    <property type="match status" value="1"/>
</dbReference>
<keyword evidence="9" id="KW-0812">Transmembrane</keyword>
<dbReference type="SUPFAM" id="SSF47384">
    <property type="entry name" value="Homodimeric domain of signal transducing histidine kinase"/>
    <property type="match status" value="1"/>
</dbReference>
<keyword evidence="5" id="KW-0808">Transferase</keyword>
<dbReference type="PROSITE" id="PS50885">
    <property type="entry name" value="HAMP"/>
    <property type="match status" value="1"/>
</dbReference>
<accession>A0A1M4S4I3</accession>